<dbReference type="InterPro" id="IPR013785">
    <property type="entry name" value="Aldolase_TIM"/>
</dbReference>
<evidence type="ECO:0000256" key="3">
    <source>
        <dbReference type="ARBA" id="ARBA00022679"/>
    </source>
</evidence>
<gene>
    <name evidence="7" type="ORF">JR316_002810</name>
</gene>
<feature type="binding site" evidence="5">
    <location>
        <position position="71"/>
    </location>
    <ligand>
        <name>Mn(2+)</name>
        <dbReference type="ChEBI" id="CHEBI:29035"/>
    </ligand>
</feature>
<accession>A0A8H8CPW8</accession>
<dbReference type="EC" id="2.5.1.54" evidence="6"/>
<keyword evidence="5" id="KW-0464">Manganese</keyword>
<dbReference type="InterPro" id="IPR002480">
    <property type="entry name" value="DAHP_synth_2"/>
</dbReference>
<evidence type="ECO:0000256" key="2">
    <source>
        <dbReference type="ARBA" id="ARBA00008911"/>
    </source>
</evidence>
<dbReference type="Gene3D" id="3.20.20.70">
    <property type="entry name" value="Aldolase class I"/>
    <property type="match status" value="1"/>
</dbReference>
<dbReference type="UniPathway" id="UPA00053">
    <property type="reaction ID" value="UER00084"/>
</dbReference>
<evidence type="ECO:0000256" key="1">
    <source>
        <dbReference type="ARBA" id="ARBA00004688"/>
    </source>
</evidence>
<dbReference type="GO" id="GO:0008652">
    <property type="term" value="P:amino acid biosynthetic process"/>
    <property type="evidence" value="ECO:0007669"/>
    <property type="project" value="UniProtKB-KW"/>
</dbReference>
<dbReference type="GO" id="GO:0009073">
    <property type="term" value="P:aromatic amino acid family biosynthetic process"/>
    <property type="evidence" value="ECO:0007669"/>
    <property type="project" value="UniProtKB-KW"/>
</dbReference>
<organism evidence="7">
    <name type="scientific">Psilocybe cubensis</name>
    <name type="common">Psychedelic mushroom</name>
    <name type="synonym">Stropharia cubensis</name>
    <dbReference type="NCBI Taxonomy" id="181762"/>
    <lineage>
        <taxon>Eukaryota</taxon>
        <taxon>Fungi</taxon>
        <taxon>Dikarya</taxon>
        <taxon>Basidiomycota</taxon>
        <taxon>Agaricomycotina</taxon>
        <taxon>Agaricomycetes</taxon>
        <taxon>Agaricomycetidae</taxon>
        <taxon>Agaricales</taxon>
        <taxon>Agaricineae</taxon>
        <taxon>Strophariaceae</taxon>
        <taxon>Psilocybe</taxon>
    </lineage>
</organism>
<proteinExistence type="inferred from homology"/>
<comment type="similarity">
    <text evidence="2 6">Belongs to the class-II DAHP synthase family.</text>
</comment>
<protein>
    <recommendedName>
        <fullName evidence="6">Phospho-2-dehydro-3-deoxyheptonate aldolase</fullName>
        <ecNumber evidence="6">2.5.1.54</ecNumber>
    </recommendedName>
</protein>
<dbReference type="AlphaFoldDB" id="A0A8H8CPW8"/>
<evidence type="ECO:0000256" key="5">
    <source>
        <dbReference type="PIRSR" id="PIRSR602480-1"/>
    </source>
</evidence>
<dbReference type="GO" id="GO:0009423">
    <property type="term" value="P:chorismate biosynthetic process"/>
    <property type="evidence" value="ECO:0007669"/>
    <property type="project" value="UniProtKB-UniPathway"/>
</dbReference>
<feature type="binding site" evidence="5">
    <location>
        <position position="29"/>
    </location>
    <ligand>
        <name>Mn(2+)</name>
        <dbReference type="ChEBI" id="CHEBI:29035"/>
    </ligand>
</feature>
<keyword evidence="5" id="KW-0170">Cobalt</keyword>
<keyword evidence="6" id="KW-0057">Aromatic amino acid biosynthesis</keyword>
<dbReference type="Pfam" id="PF01474">
    <property type="entry name" value="DAHP_synth_2"/>
    <property type="match status" value="1"/>
</dbReference>
<dbReference type="SUPFAM" id="SSF51569">
    <property type="entry name" value="Aldolase"/>
    <property type="match status" value="1"/>
</dbReference>
<sequence>MQIDDHLPEHIRAVQQSGHPVAWICDPMHGNTQTSASGLKTRHFNNIISELTSSLRIHTECSSRLNGVSLEFTGELNDEGYSVTECLGGSMELSEEELELRYQDDGPLVEFFAQYPDYHYDHSKGPTKNFRLMCRVLGFIQDSDEKTEAKQAFEDALTMEFNKAFGTEENNLESWQSLCERIKVDPIPDTLEECRKIVEETHVNLVDLIDKNEENPRIFDSVEELKNYCVREHKFFPKENAYAGGLLRYLLREFFNAHRGRRGQGRRGRGAGRARRGRQ</sequence>
<comment type="pathway">
    <text evidence="1 6">Metabolic intermediate biosynthesis; chorismate biosynthesis; chorismate from D-erythrose 4-phosphate and phosphoenolpyruvate: step 1/7.</text>
</comment>
<dbReference type="PANTHER" id="PTHR21337">
    <property type="entry name" value="PHOSPHO-2-DEHYDRO-3-DEOXYHEPTONATE ALDOLASE 1, 2"/>
    <property type="match status" value="1"/>
</dbReference>
<dbReference type="EMBL" id="JAFIQS010000002">
    <property type="protein sequence ID" value="KAG5173300.1"/>
    <property type="molecule type" value="Genomic_DNA"/>
</dbReference>
<keyword evidence="3 6" id="KW-0808">Transferase</keyword>
<reference evidence="7" key="1">
    <citation type="submission" date="2021-02" db="EMBL/GenBank/DDBJ databases">
        <title>Psilocybe cubensis genome.</title>
        <authorList>
            <person name="Mckernan K.J."/>
            <person name="Crawford S."/>
            <person name="Trippe A."/>
            <person name="Kane L.T."/>
            <person name="Mclaughlin S."/>
        </authorList>
    </citation>
    <scope>NUCLEOTIDE SEQUENCE [LARGE SCALE GENOMIC DNA]</scope>
    <source>
        <strain evidence="7">MGC-MH-2018</strain>
    </source>
</reference>
<comment type="catalytic activity">
    <reaction evidence="4 6">
        <text>D-erythrose 4-phosphate + phosphoenolpyruvate + H2O = 7-phospho-2-dehydro-3-deoxy-D-arabino-heptonate + phosphate</text>
        <dbReference type="Rhea" id="RHEA:14717"/>
        <dbReference type="ChEBI" id="CHEBI:15377"/>
        <dbReference type="ChEBI" id="CHEBI:16897"/>
        <dbReference type="ChEBI" id="CHEBI:43474"/>
        <dbReference type="ChEBI" id="CHEBI:58394"/>
        <dbReference type="ChEBI" id="CHEBI:58702"/>
        <dbReference type="EC" id="2.5.1.54"/>
    </reaction>
</comment>
<evidence type="ECO:0000313" key="7">
    <source>
        <dbReference type="EMBL" id="KAG5173300.1"/>
    </source>
</evidence>
<evidence type="ECO:0000256" key="4">
    <source>
        <dbReference type="ARBA" id="ARBA00047508"/>
    </source>
</evidence>
<evidence type="ECO:0000256" key="6">
    <source>
        <dbReference type="RuleBase" id="RU363071"/>
    </source>
</evidence>
<comment type="caution">
    <text evidence="7">The sequence shown here is derived from an EMBL/GenBank/DDBJ whole genome shotgun (WGS) entry which is preliminary data.</text>
</comment>
<name>A0A8H8CPW8_PSICU</name>
<comment type="cofactor">
    <cofactor evidence="5">
        <name>Mn(2+)</name>
        <dbReference type="ChEBI" id="CHEBI:29035"/>
    </cofactor>
    <cofactor evidence="5">
        <name>Co(2+)</name>
        <dbReference type="ChEBI" id="CHEBI:48828"/>
    </cofactor>
    <cofactor evidence="5">
        <name>Cd(2+)</name>
        <dbReference type="ChEBI" id="CHEBI:48775"/>
    </cofactor>
    <text evidence="5">Binds 1 divalent cation per subunit. The enzyme is active with manganese, cobalt or cadmium ions.</text>
</comment>
<keyword evidence="5" id="KW-0104">Cadmium</keyword>
<dbReference type="GO" id="GO:0003849">
    <property type="term" value="F:3-deoxy-7-phosphoheptulonate synthase activity"/>
    <property type="evidence" value="ECO:0007669"/>
    <property type="project" value="UniProtKB-EC"/>
</dbReference>
<keyword evidence="6" id="KW-0028">Amino-acid biosynthesis</keyword>
<dbReference type="PANTHER" id="PTHR21337:SF0">
    <property type="entry name" value="PHOSPHO-2-DEHYDRO-3-DEOXYHEPTONATE ALDOLASE"/>
    <property type="match status" value="1"/>
</dbReference>